<dbReference type="EMBL" id="BKCJ010001400">
    <property type="protein sequence ID" value="GEU41164.1"/>
    <property type="molecule type" value="Genomic_DNA"/>
</dbReference>
<comment type="caution">
    <text evidence="2">The sequence shown here is derived from an EMBL/GenBank/DDBJ whole genome shotgun (WGS) entry which is preliminary data.</text>
</comment>
<protein>
    <submittedName>
        <fullName evidence="2">Uncharacterized protein</fullName>
    </submittedName>
</protein>
<evidence type="ECO:0000313" key="2">
    <source>
        <dbReference type="EMBL" id="GEU41164.1"/>
    </source>
</evidence>
<evidence type="ECO:0000256" key="1">
    <source>
        <dbReference type="SAM" id="Coils"/>
    </source>
</evidence>
<name>A0A6L2JZT9_TANCI</name>
<sequence length="275" mass="30766">MLHDSPLPRVNTLGSDEGNMTLNELTVLCTKLSQKVESLEADLKQTKKVYGAAYTKLIMKVKKLEKSIKSSLVRKREKIVVSDDEELEDPSKQGRSMIEEINQNAEVHLVTPTQVNTQWEAQSQESQPKNQLGVFSAAKVLTAVAKIHTYTRKRRTISTASGGINTSEESVNTVGASMPVSTTGMVDKGKAIMQESEPELTITKLQQRQERAGYEAAVRLQEQLDEEERQRITRVHKEASSFNVKEMEDIQATIEADEELALSIQAEEKEKYSEA</sequence>
<gene>
    <name evidence="2" type="ORF">Tci_013142</name>
</gene>
<dbReference type="AlphaFoldDB" id="A0A6L2JZT9"/>
<reference evidence="2" key="1">
    <citation type="journal article" date="2019" name="Sci. Rep.">
        <title>Draft genome of Tanacetum cinerariifolium, the natural source of mosquito coil.</title>
        <authorList>
            <person name="Yamashiro T."/>
            <person name="Shiraishi A."/>
            <person name="Satake H."/>
            <person name="Nakayama K."/>
        </authorList>
    </citation>
    <scope>NUCLEOTIDE SEQUENCE</scope>
</reference>
<proteinExistence type="predicted"/>
<organism evidence="2">
    <name type="scientific">Tanacetum cinerariifolium</name>
    <name type="common">Dalmatian daisy</name>
    <name type="synonym">Chrysanthemum cinerariifolium</name>
    <dbReference type="NCBI Taxonomy" id="118510"/>
    <lineage>
        <taxon>Eukaryota</taxon>
        <taxon>Viridiplantae</taxon>
        <taxon>Streptophyta</taxon>
        <taxon>Embryophyta</taxon>
        <taxon>Tracheophyta</taxon>
        <taxon>Spermatophyta</taxon>
        <taxon>Magnoliopsida</taxon>
        <taxon>eudicotyledons</taxon>
        <taxon>Gunneridae</taxon>
        <taxon>Pentapetalae</taxon>
        <taxon>asterids</taxon>
        <taxon>campanulids</taxon>
        <taxon>Asterales</taxon>
        <taxon>Asteraceae</taxon>
        <taxon>Asteroideae</taxon>
        <taxon>Anthemideae</taxon>
        <taxon>Anthemidinae</taxon>
        <taxon>Tanacetum</taxon>
    </lineage>
</organism>
<keyword evidence="1" id="KW-0175">Coiled coil</keyword>
<accession>A0A6L2JZT9</accession>
<feature type="coiled-coil region" evidence="1">
    <location>
        <begin position="22"/>
        <end position="49"/>
    </location>
</feature>